<dbReference type="SUPFAM" id="SSF52058">
    <property type="entry name" value="L domain-like"/>
    <property type="match status" value="1"/>
</dbReference>
<feature type="compositionally biased region" description="Polar residues" evidence="1">
    <location>
        <begin position="129"/>
        <end position="142"/>
    </location>
</feature>
<organism evidence="3">
    <name type="scientific">Salpingoeca rosetta (strain ATCC 50818 / BSB-021)</name>
    <dbReference type="NCBI Taxonomy" id="946362"/>
    <lineage>
        <taxon>Eukaryota</taxon>
        <taxon>Choanoflagellata</taxon>
        <taxon>Craspedida</taxon>
        <taxon>Salpingoecidae</taxon>
        <taxon>Salpingoeca</taxon>
    </lineage>
</organism>
<feature type="compositionally biased region" description="Gly residues" evidence="1">
    <location>
        <begin position="775"/>
        <end position="785"/>
    </location>
</feature>
<sequence>MSSSSSLSLDVHHWGLVARHLDNVLDVFALSRTSKRMFDELVYQVPKHSIATDPPVRGSQPGLLLRWDRPLLPTHRSSDGGDCGDCGDGGGDGQRAKRPKKEQRRSGGSSHRRTPALPVDTASRRHQHYQQPSASTSGSTLPQAWVRSEEEEDSQPAKSIRSHPHAGGDPRLLAPWPEAAYPLFDRTTDMNDIVFNRQRLFAYAWIGLWINPCAMTEAELAWLAADPRCSSSVRFYPLWPDRRLHMYIGCACVALGTVSESTLSSMIPNLCSKHILCDTADTPTVAAAAALGALPVHANELQLWPHVDTRESNAMLDMMARCTSVTRVTLQQASARALELLHCVLRSRVRLGLPPIQQLSLRSNPLFQTLRPPRTVSNLGNVQTLRVLAAGVEEVSNIYDVEKLELAADSLRRVAQLTNVRMVTLSVRRRMDLGCLRGVQRVVLNFVHTDADVDMDLSLDLQPLAQAQHVTLSSGASITNETLGPLACVPSVRLTNLQGLTSVNALVDVEELHLSACDYVVSVPNLPRCRHLSATDTQLLPLLRRAGRTLASEEEMFPHLEHLVLTRAERMTWPSHTHVDLTPLQRLRKLQSLTVRVEFCSENYAGLESLVPTLRSLKLYASHAKLLTPAHAHLTSLNVSDLVYTLDVSLLPALRHLTVSGAHSLVVSLVMAAPMADPPVVKGVAAHRHLQRVSCSRVLLMDEAGELEGKQGGRGGGDDENGMHETGDERTGHTHHDACVDDDDDDDDDDGKGDARDEQEEPGERAVGLNEDNDGSGGGDDGGSVGANCGKQRRRGSNRNEVVLDGLAEAKLCNVQGRVSLVNTRKVELTACSKLRLNRVHNVRECTLSDCDLSICEDLSFSNVHTLHLNKSKPSDFACLSQVHRVVVDTKQELLAGTCERLADTIGPGTRMVKVTAASKRVYEPHRPRLTVCAHDAAGDNDLKTRLRARARDYREETAP</sequence>
<proteinExistence type="predicted"/>
<evidence type="ECO:0000313" key="2">
    <source>
        <dbReference type="EMBL" id="EGD75244.1"/>
    </source>
</evidence>
<reference evidence="2" key="1">
    <citation type="submission" date="2009-08" db="EMBL/GenBank/DDBJ databases">
        <title>Annotation of Salpingoeca rosetta.</title>
        <authorList>
            <consortium name="The Broad Institute Genome Sequencing Platform"/>
            <person name="Russ C."/>
            <person name="Cuomo C."/>
            <person name="Burger G."/>
            <person name="Gray M.W."/>
            <person name="Holland P.W.H."/>
            <person name="King N."/>
            <person name="Lang F.B.F."/>
            <person name="Roger A.J."/>
            <person name="Ruiz-Trillo I."/>
            <person name="Young S.K."/>
            <person name="Zeng Q."/>
            <person name="Gargeya S."/>
            <person name="Alvarado L."/>
            <person name="Berlin A."/>
            <person name="Chapman S.B."/>
            <person name="Chen Z."/>
            <person name="Freedman E."/>
            <person name="Gellesch M."/>
            <person name="Goldberg J."/>
            <person name="Griggs A."/>
            <person name="Gujja S."/>
            <person name="Heilman E."/>
            <person name="Heiman D."/>
            <person name="Howarth C."/>
            <person name="Mehta T."/>
            <person name="Neiman D."/>
            <person name="Pearson M."/>
            <person name="Roberts A."/>
            <person name="Saif S."/>
            <person name="Shea T."/>
            <person name="Shenoy N."/>
            <person name="Sisk P."/>
            <person name="Stolte C."/>
            <person name="Sykes S."/>
            <person name="White J."/>
            <person name="Yandava C."/>
            <person name="Haas B."/>
            <person name="Nusbaum C."/>
            <person name="Birren B."/>
        </authorList>
    </citation>
    <scope>NUCLEOTIDE SEQUENCE [LARGE SCALE GENOMIC DNA]</scope>
    <source>
        <strain evidence="2">ATCC 50818</strain>
    </source>
</reference>
<dbReference type="RefSeq" id="XP_004992297.1">
    <property type="nucleotide sequence ID" value="XM_004992240.1"/>
</dbReference>
<protein>
    <submittedName>
        <fullName evidence="2">Uncharacterized protein</fullName>
    </submittedName>
</protein>
<dbReference type="AlphaFoldDB" id="F2UF44"/>
<dbReference type="InParanoid" id="F2UF44"/>
<feature type="region of interest" description="Disordered" evidence="1">
    <location>
        <begin position="706"/>
        <end position="796"/>
    </location>
</feature>
<dbReference type="KEGG" id="sre:PTSG_06898"/>
<dbReference type="Proteomes" id="UP000007799">
    <property type="component" value="Unassembled WGS sequence"/>
</dbReference>
<dbReference type="InterPro" id="IPR032675">
    <property type="entry name" value="LRR_dom_sf"/>
</dbReference>
<feature type="compositionally biased region" description="Gly residues" evidence="1">
    <location>
        <begin position="81"/>
        <end position="93"/>
    </location>
</feature>
<name>F2UF44_SALR5</name>
<feature type="compositionally biased region" description="Basic and acidic residues" evidence="1">
    <location>
        <begin position="721"/>
        <end position="739"/>
    </location>
</feature>
<keyword evidence="3" id="KW-1185">Reference proteome</keyword>
<dbReference type="EMBL" id="GL832971">
    <property type="protein sequence ID" value="EGD75244.1"/>
    <property type="molecule type" value="Genomic_DNA"/>
</dbReference>
<evidence type="ECO:0000256" key="1">
    <source>
        <dbReference type="SAM" id="MobiDB-lite"/>
    </source>
</evidence>
<dbReference type="GeneID" id="16072856"/>
<feature type="region of interest" description="Disordered" evidence="1">
    <location>
        <begin position="71"/>
        <end position="171"/>
    </location>
</feature>
<gene>
    <name evidence="2" type="ORF">PTSG_06898</name>
</gene>
<evidence type="ECO:0000313" key="3">
    <source>
        <dbReference type="Proteomes" id="UP000007799"/>
    </source>
</evidence>
<feature type="compositionally biased region" description="Acidic residues" evidence="1">
    <location>
        <begin position="740"/>
        <end position="761"/>
    </location>
</feature>
<dbReference type="Gene3D" id="3.80.10.10">
    <property type="entry name" value="Ribonuclease Inhibitor"/>
    <property type="match status" value="1"/>
</dbReference>
<accession>F2UF44</accession>